<reference evidence="1" key="1">
    <citation type="submission" date="2009-10" db="EMBL/GenBank/DDBJ databases">
        <title>Diversity of trophic interactions inside an arsenic-rich microbial ecosystem.</title>
        <authorList>
            <person name="Bertin P.N."/>
            <person name="Heinrich-Salmeron A."/>
            <person name="Pelletier E."/>
            <person name="Goulhen-Chollet F."/>
            <person name="Arsene-Ploetze F."/>
            <person name="Gallien S."/>
            <person name="Calteau A."/>
            <person name="Vallenet D."/>
            <person name="Casiot C."/>
            <person name="Chane-Woon-Ming B."/>
            <person name="Giloteaux L."/>
            <person name="Barakat M."/>
            <person name="Bonnefoy V."/>
            <person name="Bruneel O."/>
            <person name="Chandler M."/>
            <person name="Cleiss J."/>
            <person name="Duran R."/>
            <person name="Elbaz-Poulichet F."/>
            <person name="Fonknechten N."/>
            <person name="Lauga B."/>
            <person name="Mornico D."/>
            <person name="Ortet P."/>
            <person name="Schaeffer C."/>
            <person name="Siguier P."/>
            <person name="Alexander Thil Smith A."/>
            <person name="Van Dorsselaer A."/>
            <person name="Weissenbach J."/>
            <person name="Medigue C."/>
            <person name="Le Paslier D."/>
        </authorList>
    </citation>
    <scope>NUCLEOTIDE SEQUENCE</scope>
</reference>
<dbReference type="EMBL" id="CABL01000001">
    <property type="protein sequence ID" value="CBH74392.1"/>
    <property type="molecule type" value="Genomic_DNA"/>
</dbReference>
<accession>E6PD57</accession>
<gene>
    <name evidence="1" type="ORF">CARN1_2279</name>
</gene>
<sequence length="38" mass="4215">MQIFGINLSVLLGGLRLRFVLGFEEIGDDRENAPHSSL</sequence>
<proteinExistence type="predicted"/>
<organism evidence="1">
    <name type="scientific">mine drainage metagenome</name>
    <dbReference type="NCBI Taxonomy" id="410659"/>
    <lineage>
        <taxon>unclassified sequences</taxon>
        <taxon>metagenomes</taxon>
        <taxon>ecological metagenomes</taxon>
    </lineage>
</organism>
<comment type="caution">
    <text evidence="1">The sequence shown here is derived from an EMBL/GenBank/DDBJ whole genome shotgun (WGS) entry which is preliminary data.</text>
</comment>
<protein>
    <submittedName>
        <fullName evidence="1">Uncharacterized protein</fullName>
    </submittedName>
</protein>
<dbReference type="AlphaFoldDB" id="E6PD57"/>
<evidence type="ECO:0000313" key="1">
    <source>
        <dbReference type="EMBL" id="CBH74392.1"/>
    </source>
</evidence>
<name>E6PD57_9ZZZZ</name>